<evidence type="ECO:0000256" key="6">
    <source>
        <dbReference type="ARBA" id="ARBA00038511"/>
    </source>
</evidence>
<dbReference type="GO" id="GO:0016787">
    <property type="term" value="F:hydrolase activity"/>
    <property type="evidence" value="ECO:0007669"/>
    <property type="project" value="UniProtKB-KW"/>
</dbReference>
<feature type="compositionally biased region" description="Polar residues" evidence="8">
    <location>
        <begin position="149"/>
        <end position="161"/>
    </location>
</feature>
<dbReference type="SMART" id="SM00490">
    <property type="entry name" value="HELICc"/>
    <property type="match status" value="1"/>
</dbReference>
<dbReference type="Gene3D" id="3.40.50.300">
    <property type="entry name" value="P-loop containing nucleotide triphosphate hydrolases"/>
    <property type="match status" value="2"/>
</dbReference>
<dbReference type="InterPro" id="IPR000629">
    <property type="entry name" value="RNA-helicase_DEAD-box_CS"/>
</dbReference>
<dbReference type="Pfam" id="PF23469">
    <property type="entry name" value="KH_12"/>
    <property type="match status" value="1"/>
</dbReference>
<feature type="short sequence motif" description="Q motif" evidence="7">
    <location>
        <begin position="571"/>
        <end position="599"/>
    </location>
</feature>
<feature type="compositionally biased region" description="Basic and acidic residues" evidence="8">
    <location>
        <begin position="354"/>
        <end position="370"/>
    </location>
</feature>
<feature type="region of interest" description="Disordered" evidence="8">
    <location>
        <begin position="228"/>
        <end position="375"/>
    </location>
</feature>
<proteinExistence type="inferred from homology"/>
<evidence type="ECO:0000259" key="11">
    <source>
        <dbReference type="PROSITE" id="PS51195"/>
    </source>
</evidence>
<dbReference type="InterPro" id="IPR056149">
    <property type="entry name" value="PRP5/DDX46/KHDC4_KH"/>
</dbReference>
<dbReference type="PANTHER" id="PTHR47958">
    <property type="entry name" value="ATP-DEPENDENT RNA HELICASE DBP3"/>
    <property type="match status" value="1"/>
</dbReference>
<evidence type="ECO:0000256" key="4">
    <source>
        <dbReference type="ARBA" id="ARBA00022806"/>
    </source>
</evidence>
<dbReference type="GO" id="GO:0005524">
    <property type="term" value="F:ATP binding"/>
    <property type="evidence" value="ECO:0007669"/>
    <property type="project" value="UniProtKB-KW"/>
</dbReference>
<accession>F0VZL2</accession>
<feature type="domain" description="Helicase C-terminal" evidence="10">
    <location>
        <begin position="791"/>
        <end position="952"/>
    </location>
</feature>
<feature type="compositionally biased region" description="Basic and acidic residues" evidence="8">
    <location>
        <begin position="47"/>
        <end position="56"/>
    </location>
</feature>
<evidence type="ECO:0000259" key="10">
    <source>
        <dbReference type="PROSITE" id="PS51194"/>
    </source>
</evidence>
<evidence type="ECO:0000259" key="9">
    <source>
        <dbReference type="PROSITE" id="PS51192"/>
    </source>
</evidence>
<dbReference type="SMART" id="SM00487">
    <property type="entry name" value="DEXDc"/>
    <property type="match status" value="1"/>
</dbReference>
<dbReference type="GO" id="GO:0003676">
    <property type="term" value="F:nucleic acid binding"/>
    <property type="evidence" value="ECO:0007669"/>
    <property type="project" value="InterPro"/>
</dbReference>
<reference evidence="12" key="1">
    <citation type="journal article" date="2011" name="PLoS Biol.">
        <title>Gene gain and loss during evolution of obligate parasitism in the white rust pathogen of Arabidopsis thaliana.</title>
        <authorList>
            <person name="Kemen E."/>
            <person name="Gardiner A."/>
            <person name="Schultz-Larsen T."/>
            <person name="Kemen A.C."/>
            <person name="Balmuth A.L."/>
            <person name="Robert-Seilaniantz A."/>
            <person name="Bailey K."/>
            <person name="Holub E."/>
            <person name="Studholme D.J."/>
            <person name="Maclean D."/>
            <person name="Jones J.D."/>
        </authorList>
    </citation>
    <scope>NUCLEOTIDE SEQUENCE</scope>
</reference>
<dbReference type="FunFam" id="3.40.50.300:FF:000079">
    <property type="entry name" value="probable ATP-dependent RNA helicase DDX17"/>
    <property type="match status" value="1"/>
</dbReference>
<evidence type="ECO:0000256" key="5">
    <source>
        <dbReference type="ARBA" id="ARBA00022840"/>
    </source>
</evidence>
<dbReference type="InterPro" id="IPR011545">
    <property type="entry name" value="DEAD/DEAH_box_helicase_dom"/>
</dbReference>
<dbReference type="HOGENOM" id="CLU_003041_0_1_1"/>
<evidence type="ECO:0000256" key="7">
    <source>
        <dbReference type="PROSITE-ProRule" id="PRU00552"/>
    </source>
</evidence>
<dbReference type="InterPro" id="IPR027417">
    <property type="entry name" value="P-loop_NTPase"/>
</dbReference>
<dbReference type="Pfam" id="PF00270">
    <property type="entry name" value="DEAD"/>
    <property type="match status" value="1"/>
</dbReference>
<evidence type="ECO:0000256" key="1">
    <source>
        <dbReference type="ARBA" id="ARBA00012552"/>
    </source>
</evidence>
<dbReference type="InterPro" id="IPR001650">
    <property type="entry name" value="Helicase_C-like"/>
</dbReference>
<dbReference type="CDD" id="cd18787">
    <property type="entry name" value="SF2_C_DEAD"/>
    <property type="match status" value="1"/>
</dbReference>
<gene>
    <name evidence="12" type="primary">AlNc14C2G350</name>
    <name evidence="12" type="ORF">ALNC14_003850</name>
</gene>
<keyword evidence="3" id="KW-0378">Hydrolase</keyword>
<name>F0VZL2_9STRA</name>
<reference evidence="12" key="2">
    <citation type="submission" date="2011-02" db="EMBL/GenBank/DDBJ databases">
        <authorList>
            <person name="MacLean D."/>
        </authorList>
    </citation>
    <scope>NUCLEOTIDE SEQUENCE</scope>
</reference>
<feature type="compositionally biased region" description="Basic and acidic residues" evidence="8">
    <location>
        <begin position="271"/>
        <end position="288"/>
    </location>
</feature>
<comment type="similarity">
    <text evidence="6">Belongs to the DEAD box helicase family. DDX46/PRP5 subfamily.</text>
</comment>
<feature type="domain" description="DEAD-box RNA helicase Q" evidence="11">
    <location>
        <begin position="571"/>
        <end position="599"/>
    </location>
</feature>
<dbReference type="GO" id="GO:0003724">
    <property type="term" value="F:RNA helicase activity"/>
    <property type="evidence" value="ECO:0007669"/>
    <property type="project" value="UniProtKB-EC"/>
</dbReference>
<keyword evidence="5" id="KW-0067">ATP-binding</keyword>
<feature type="region of interest" description="Disordered" evidence="8">
    <location>
        <begin position="404"/>
        <end position="484"/>
    </location>
</feature>
<dbReference type="Pfam" id="PF00271">
    <property type="entry name" value="Helicase_C"/>
    <property type="match status" value="1"/>
</dbReference>
<dbReference type="AlphaFoldDB" id="F0VZL2"/>
<feature type="compositionally biased region" description="Polar residues" evidence="8">
    <location>
        <begin position="96"/>
        <end position="106"/>
    </location>
</feature>
<organism evidence="12">
    <name type="scientific">Albugo laibachii Nc14</name>
    <dbReference type="NCBI Taxonomy" id="890382"/>
    <lineage>
        <taxon>Eukaryota</taxon>
        <taxon>Sar</taxon>
        <taxon>Stramenopiles</taxon>
        <taxon>Oomycota</taxon>
        <taxon>Peronosporomycetes</taxon>
        <taxon>Albuginales</taxon>
        <taxon>Albuginaceae</taxon>
        <taxon>Albugo</taxon>
    </lineage>
</organism>
<feature type="compositionally biased region" description="Basic and acidic residues" evidence="8">
    <location>
        <begin position="63"/>
        <end position="95"/>
    </location>
</feature>
<protein>
    <recommendedName>
        <fullName evidence="1">RNA helicase</fullName>
        <ecNumber evidence="1">3.6.4.13</ecNumber>
    </recommendedName>
</protein>
<sequence>MEKKSRSRSRTRSSRLRHRSRSRSENHKRKKSSKKHSKSRQSHKNRRDSIDRERYQRSSRKSSSRERNRSRQRKGSREPIHDGRRDRASRKRELSRSVSPSASSIKSNEKRKKEPRKLKKREQHDEDERSYEQKSRRRERDDHYRPSDAITSKQWKDSSGSRNHDSTKSTKKSSLTSVAFNLKTIPKSKPKVNVAMDVKALEEAEEEEKKRRRERLKLWREQQQKIKELEEAAETAEPPLSEMENIESSTEQPQENRREASQENVNEQAAEEEKQGNDQAIQEEKLDKCQGSQEDAQEAKLDNGRLAQDETADDGELAQEKKQENGQAVQVEKQENGQDAQEEGQGNGEVSPSKLDEARKDIETEEKKDEDAVDPLDAYMAGIVEEAIEQESFVSSASNVISFEDLQSQPKEKEDSEMVETEGKPEGLTSAELEAREEEELREFMRAIKEKREREAELEQQSLENKDSSGRSASNKSAHDTGRIYQGLEEDTIGEEAGNIDHRSALEILQEAQKKKDIKPVDHSKIEYVPFQKKLYVTPREIKDLADDEVQELRSKLEIKVRGKNCPRPLLKWSQCGFSLRLQQLIQKHGYVEPFAIQRQALPAIMAGRDVIGIAKTGSGKTLAFLLPMFRHILHQPPLKEGEGPIGLIMAPARELAQQIYVEAKRFAKDLGLRATAVYGGSSVSEQIGNLKRGSEIVICTPGRMIDILCMSAGKVVSLQRVSYVVLDEADRMFDMGFEPQITKIIMNIRPDRQTLLFSATFPRAVETLARKVLLKPVEITVGARSTASGDITQYVEVREESDKFMRLLQLLGYWYGKGNVLVFVNTQQTCDQIFQDLMKAGYPALSLHGGKDQIDRDYTIDDFKRQVRTLMVATSVAGRGLDVKDLVLVVNYHCPNHLEDYVHRVGRTGRAGRKGTAYTFISPDEEEYAVDLVNALEHAKQTVPTELVTLAENFKEKVKRGEARYHGSGFKGKGFTFDESEKNETQRTADLQKRQYEIDQGILVEDNASGEEEEEVVNDAELGNKTTSHSTGSGHHRPGVNDTISAVKKAQQIAQILDMQYKQTQAQSSILVDGHFEEELEINEYPQQARWKVTQKEASDSVAELTGAAIIARGSYVPSGRKPNPGERKLYLAIEGPTRQSVIEAKREIQRILDETTLQVGLGGDKYSKYNL</sequence>
<feature type="region of interest" description="Disordered" evidence="8">
    <location>
        <begin position="1"/>
        <end position="194"/>
    </location>
</feature>
<dbReference type="PROSITE" id="PS51195">
    <property type="entry name" value="Q_MOTIF"/>
    <property type="match status" value="1"/>
</dbReference>
<dbReference type="SUPFAM" id="SSF52540">
    <property type="entry name" value="P-loop containing nucleoside triphosphate hydrolases"/>
    <property type="match status" value="1"/>
</dbReference>
<feature type="compositionally biased region" description="Basic residues" evidence="8">
    <location>
        <begin position="1"/>
        <end position="46"/>
    </location>
</feature>
<evidence type="ECO:0000256" key="8">
    <source>
        <dbReference type="SAM" id="MobiDB-lite"/>
    </source>
</evidence>
<evidence type="ECO:0000256" key="3">
    <source>
        <dbReference type="ARBA" id="ARBA00022801"/>
    </source>
</evidence>
<dbReference type="PROSITE" id="PS51192">
    <property type="entry name" value="HELICASE_ATP_BIND_1"/>
    <property type="match status" value="1"/>
</dbReference>
<dbReference type="EC" id="3.6.4.13" evidence="1"/>
<feature type="compositionally biased region" description="Basic and acidic residues" evidence="8">
    <location>
        <begin position="410"/>
        <end position="425"/>
    </location>
</feature>
<keyword evidence="2" id="KW-0547">Nucleotide-binding</keyword>
<dbReference type="EMBL" id="FR824047">
    <property type="protein sequence ID" value="CCA14242.1"/>
    <property type="molecule type" value="Genomic_DNA"/>
</dbReference>
<dbReference type="PROSITE" id="PS51194">
    <property type="entry name" value="HELICASE_CTER"/>
    <property type="match status" value="1"/>
</dbReference>
<feature type="compositionally biased region" description="Basic and acidic residues" evidence="8">
    <location>
        <begin position="122"/>
        <end position="146"/>
    </location>
</feature>
<feature type="domain" description="Helicase ATP-binding" evidence="9">
    <location>
        <begin position="602"/>
        <end position="780"/>
    </location>
</feature>
<dbReference type="InterPro" id="IPR014014">
    <property type="entry name" value="RNA_helicase_DEAD_Q_motif"/>
</dbReference>
<evidence type="ECO:0000313" key="12">
    <source>
        <dbReference type="EMBL" id="CCA14242.1"/>
    </source>
</evidence>
<keyword evidence="4" id="KW-0347">Helicase</keyword>
<evidence type="ECO:0000256" key="2">
    <source>
        <dbReference type="ARBA" id="ARBA00022741"/>
    </source>
</evidence>
<feature type="compositionally biased region" description="Basic and acidic residues" evidence="8">
    <location>
        <begin position="442"/>
        <end position="457"/>
    </location>
</feature>
<dbReference type="CDD" id="cd22475">
    <property type="entry name" value="KH-I_AtRH42_like"/>
    <property type="match status" value="1"/>
</dbReference>
<dbReference type="CDD" id="cd17953">
    <property type="entry name" value="DEADc_DDX46"/>
    <property type="match status" value="1"/>
</dbReference>
<dbReference type="PROSITE" id="PS00039">
    <property type="entry name" value="DEAD_ATP_HELICASE"/>
    <property type="match status" value="1"/>
</dbReference>
<dbReference type="InterPro" id="IPR014001">
    <property type="entry name" value="Helicase_ATP-bd"/>
</dbReference>